<evidence type="ECO:0000313" key="2">
    <source>
        <dbReference type="Proteomes" id="UP000034185"/>
    </source>
</evidence>
<proteinExistence type="predicted"/>
<name>A0A0G2A509_9BACT</name>
<dbReference type="EMBL" id="LCRA01000016">
    <property type="protein sequence ID" value="KKW27319.1"/>
    <property type="molecule type" value="Genomic_DNA"/>
</dbReference>
<reference evidence="1 2" key="1">
    <citation type="journal article" date="2015" name="Nature">
        <title>rRNA introns, odd ribosomes, and small enigmatic genomes across a large radiation of phyla.</title>
        <authorList>
            <person name="Brown C.T."/>
            <person name="Hug L.A."/>
            <person name="Thomas B.C."/>
            <person name="Sharon I."/>
            <person name="Castelle C.J."/>
            <person name="Singh A."/>
            <person name="Wilkins M.J."/>
            <person name="Williams K.H."/>
            <person name="Banfield J.F."/>
        </authorList>
    </citation>
    <scope>NUCLEOTIDE SEQUENCE [LARGE SCALE GENOMIC DNA]</scope>
</reference>
<dbReference type="Proteomes" id="UP000034185">
    <property type="component" value="Unassembled WGS sequence"/>
</dbReference>
<accession>A0A0G2A509</accession>
<comment type="caution">
    <text evidence="1">The sequence shown here is derived from an EMBL/GenBank/DDBJ whole genome shotgun (WGS) entry which is preliminary data.</text>
</comment>
<evidence type="ECO:0000313" key="1">
    <source>
        <dbReference type="EMBL" id="KKW27319.1"/>
    </source>
</evidence>
<dbReference type="AlphaFoldDB" id="A0A0G2A509"/>
<sequence length="69" mass="7700">MSKSAITVINDENMRGIIAPSSAISEEMLEDLVDLVEMSDPKFVAKINGEFKKTKKWFDGPTLRKELGV</sequence>
<gene>
    <name evidence="1" type="ORF">UY70_C0016G0003</name>
</gene>
<protein>
    <submittedName>
        <fullName evidence="1">Uncharacterized protein</fullName>
    </submittedName>
</protein>
<organism evidence="1 2">
    <name type="scientific">Candidatus Kaiserbacteria bacterium GW2011_GWB1_52_6</name>
    <dbReference type="NCBI Taxonomy" id="1618674"/>
    <lineage>
        <taxon>Bacteria</taxon>
        <taxon>Candidatus Kaiseribacteriota</taxon>
    </lineage>
</organism>